<evidence type="ECO:0000256" key="2">
    <source>
        <dbReference type="SAM" id="SignalP"/>
    </source>
</evidence>
<dbReference type="SUPFAM" id="SSF53955">
    <property type="entry name" value="Lysozyme-like"/>
    <property type="match status" value="1"/>
</dbReference>
<dbReference type="PANTHER" id="PTHR37423:SF2">
    <property type="entry name" value="MEMBRANE-BOUND LYTIC MUREIN TRANSGLYCOSYLASE C"/>
    <property type="match status" value="1"/>
</dbReference>
<dbReference type="InterPro" id="IPR008258">
    <property type="entry name" value="Transglycosylase_SLT_dom_1"/>
</dbReference>
<reference evidence="4 5" key="1">
    <citation type="submission" date="2018-05" db="EMBL/GenBank/DDBJ databases">
        <title>Leucothrix arctica sp. nov., isolated from Arctic seawater.</title>
        <authorList>
            <person name="Choi A."/>
            <person name="Baek K."/>
        </authorList>
    </citation>
    <scope>NUCLEOTIDE SEQUENCE [LARGE SCALE GENOMIC DNA]</scope>
    <source>
        <strain evidence="4 5">IMCC9719</strain>
    </source>
</reference>
<dbReference type="Gene3D" id="1.10.530.10">
    <property type="match status" value="1"/>
</dbReference>
<dbReference type="Proteomes" id="UP000245506">
    <property type="component" value="Unassembled WGS sequence"/>
</dbReference>
<evidence type="ECO:0000259" key="3">
    <source>
        <dbReference type="PROSITE" id="PS51782"/>
    </source>
</evidence>
<dbReference type="CDD" id="cd00254">
    <property type="entry name" value="LT-like"/>
    <property type="match status" value="1"/>
</dbReference>
<gene>
    <name evidence="4" type="ORF">DKT75_21640</name>
</gene>
<dbReference type="Pfam" id="PF01464">
    <property type="entry name" value="SLT"/>
    <property type="match status" value="1"/>
</dbReference>
<dbReference type="InterPro" id="IPR018392">
    <property type="entry name" value="LysM"/>
</dbReference>
<proteinExistence type="inferred from homology"/>
<name>A0A317C2Y9_9GAMM</name>
<dbReference type="Pfam" id="PF01476">
    <property type="entry name" value="LysM"/>
    <property type="match status" value="1"/>
</dbReference>
<evidence type="ECO:0000256" key="1">
    <source>
        <dbReference type="ARBA" id="ARBA00007734"/>
    </source>
</evidence>
<comment type="similarity">
    <text evidence="1">Belongs to the transglycosylase Slt family.</text>
</comment>
<sequence>MDTLKRVILLAAASCSLLGTANADESLSLESRLKEFNQPAVVIERVISSKPKAKKVSNHTPTSKRRRLTGPCYEYSAETLRSKADAYQPHIRTNSAKYGVDEALIIAVITAESCFRQTARSPKSAQGLMQLIPATAARFGVSDPYQPSQNIRGGTRYLKFLLKRFSGKMEHAIAGYNAGEGAVDRYSGIPPYRETKEYVRRVLSVYHRLKGSSAAVRYAHKSPTTKAKAIYAVQRKTPVRGNFIKPDYKWRSRAATKAAVAAHERQQRRLIAQRTNSYTCRDSSSSKIRRSSDLIKRTKLWRRFYTVRKGVPLSTISKQTGVGLKHLLSLNRGISRLNVKVGRKVLVWQCVNR</sequence>
<dbReference type="PANTHER" id="PTHR37423">
    <property type="entry name" value="SOLUBLE LYTIC MUREIN TRANSGLYCOSYLASE-RELATED"/>
    <property type="match status" value="1"/>
</dbReference>
<keyword evidence="5" id="KW-1185">Reference proteome</keyword>
<feature type="domain" description="LysM" evidence="3">
    <location>
        <begin position="303"/>
        <end position="347"/>
    </location>
</feature>
<feature type="signal peptide" evidence="2">
    <location>
        <begin position="1"/>
        <end position="23"/>
    </location>
</feature>
<dbReference type="OrthoDB" id="5620293at2"/>
<feature type="chain" id="PRO_5016407206" description="LysM domain-containing protein" evidence="2">
    <location>
        <begin position="24"/>
        <end position="353"/>
    </location>
</feature>
<evidence type="ECO:0000313" key="5">
    <source>
        <dbReference type="Proteomes" id="UP000245506"/>
    </source>
</evidence>
<dbReference type="AlphaFoldDB" id="A0A317C2Y9"/>
<dbReference type="PROSITE" id="PS51782">
    <property type="entry name" value="LYSM"/>
    <property type="match status" value="1"/>
</dbReference>
<accession>A0A317C2Y9</accession>
<dbReference type="InterPro" id="IPR023346">
    <property type="entry name" value="Lysozyme-like_dom_sf"/>
</dbReference>
<protein>
    <recommendedName>
        <fullName evidence="3">LysM domain-containing protein</fullName>
    </recommendedName>
</protein>
<keyword evidence="2" id="KW-0732">Signal</keyword>
<evidence type="ECO:0000313" key="4">
    <source>
        <dbReference type="EMBL" id="PWQ92984.1"/>
    </source>
</evidence>
<comment type="caution">
    <text evidence="4">The sequence shown here is derived from an EMBL/GenBank/DDBJ whole genome shotgun (WGS) entry which is preliminary data.</text>
</comment>
<dbReference type="EMBL" id="QGKL01000044">
    <property type="protein sequence ID" value="PWQ92984.1"/>
    <property type="molecule type" value="Genomic_DNA"/>
</dbReference>
<organism evidence="4 5">
    <name type="scientific">Leucothrix arctica</name>
    <dbReference type="NCBI Taxonomy" id="1481894"/>
    <lineage>
        <taxon>Bacteria</taxon>
        <taxon>Pseudomonadati</taxon>
        <taxon>Pseudomonadota</taxon>
        <taxon>Gammaproteobacteria</taxon>
        <taxon>Thiotrichales</taxon>
        <taxon>Thiotrichaceae</taxon>
        <taxon>Leucothrix</taxon>
    </lineage>
</organism>